<dbReference type="Gene3D" id="1.10.357.10">
    <property type="entry name" value="Tetracycline Repressor, domain 2"/>
    <property type="match status" value="1"/>
</dbReference>
<dbReference type="RefSeq" id="WP_075740778.1">
    <property type="nucleotide sequence ID" value="NZ_CP016076.1"/>
</dbReference>
<dbReference type="InterPro" id="IPR050109">
    <property type="entry name" value="HTH-type_TetR-like_transc_reg"/>
</dbReference>
<keyword evidence="7" id="KW-1185">Reference proteome</keyword>
<dbReference type="InterPro" id="IPR009057">
    <property type="entry name" value="Homeodomain-like_sf"/>
</dbReference>
<dbReference type="PROSITE" id="PS50977">
    <property type="entry name" value="HTH_TETR_2"/>
    <property type="match status" value="1"/>
</dbReference>
<dbReference type="InterPro" id="IPR001647">
    <property type="entry name" value="HTH_TetR"/>
</dbReference>
<gene>
    <name evidence="6" type="ORF">UA74_14340</name>
</gene>
<evidence type="ECO:0000256" key="4">
    <source>
        <dbReference type="PROSITE-ProRule" id="PRU00335"/>
    </source>
</evidence>
<dbReference type="Pfam" id="PF00440">
    <property type="entry name" value="TetR_N"/>
    <property type="match status" value="1"/>
</dbReference>
<accession>A0AAC9LC79</accession>
<keyword evidence="1" id="KW-0805">Transcription regulation</keyword>
<dbReference type="KEGG" id="acad:UA74_14340"/>
<organism evidence="6 7">
    <name type="scientific">Actinoalloteichus fjordicus</name>
    <dbReference type="NCBI Taxonomy" id="1612552"/>
    <lineage>
        <taxon>Bacteria</taxon>
        <taxon>Bacillati</taxon>
        <taxon>Actinomycetota</taxon>
        <taxon>Actinomycetes</taxon>
        <taxon>Pseudonocardiales</taxon>
        <taxon>Pseudonocardiaceae</taxon>
        <taxon>Actinoalloteichus</taxon>
    </lineage>
</organism>
<keyword evidence="2 4" id="KW-0238">DNA-binding</keyword>
<name>A0AAC9LC79_9PSEU</name>
<dbReference type="SUPFAM" id="SSF48498">
    <property type="entry name" value="Tetracyclin repressor-like, C-terminal domain"/>
    <property type="match status" value="1"/>
</dbReference>
<evidence type="ECO:0000256" key="2">
    <source>
        <dbReference type="ARBA" id="ARBA00023125"/>
    </source>
</evidence>
<feature type="DNA-binding region" description="H-T-H motif" evidence="4">
    <location>
        <begin position="30"/>
        <end position="49"/>
    </location>
</feature>
<evidence type="ECO:0000256" key="1">
    <source>
        <dbReference type="ARBA" id="ARBA00023015"/>
    </source>
</evidence>
<feature type="domain" description="HTH tetR-type" evidence="5">
    <location>
        <begin position="7"/>
        <end position="67"/>
    </location>
</feature>
<proteinExistence type="predicted"/>
<dbReference type="SUPFAM" id="SSF46689">
    <property type="entry name" value="Homeodomain-like"/>
    <property type="match status" value="1"/>
</dbReference>
<dbReference type="PANTHER" id="PTHR30055:SF151">
    <property type="entry name" value="TRANSCRIPTIONAL REGULATORY PROTEIN"/>
    <property type="match status" value="1"/>
</dbReference>
<dbReference type="Proteomes" id="UP000185511">
    <property type="component" value="Chromosome"/>
</dbReference>
<dbReference type="GO" id="GO:0000976">
    <property type="term" value="F:transcription cis-regulatory region binding"/>
    <property type="evidence" value="ECO:0007669"/>
    <property type="project" value="TreeGrafter"/>
</dbReference>
<evidence type="ECO:0000313" key="6">
    <source>
        <dbReference type="EMBL" id="APU14926.1"/>
    </source>
</evidence>
<evidence type="ECO:0000259" key="5">
    <source>
        <dbReference type="PROSITE" id="PS50977"/>
    </source>
</evidence>
<dbReference type="AlphaFoldDB" id="A0AAC9LC79"/>
<dbReference type="PANTHER" id="PTHR30055">
    <property type="entry name" value="HTH-TYPE TRANSCRIPTIONAL REGULATOR RUTR"/>
    <property type="match status" value="1"/>
</dbReference>
<sequence length="182" mass="19334">MEADRPTLTRRRVLAEALVLVDTEGTSALGVRRLAARLGVTPMALYNHVGGRQDLVDGLAETVLAKARLSPADRSPYETIVAQADALYRAYRAHPNVVPLIRLACGRGDEIAHPFLAVEQACRAAGPTADPVAIWISVNALAAGFAEYEAAGHAVGHDFETSFRSSVETLVRGLLPAARAPS</sequence>
<evidence type="ECO:0000313" key="7">
    <source>
        <dbReference type="Proteomes" id="UP000185511"/>
    </source>
</evidence>
<dbReference type="GO" id="GO:0003700">
    <property type="term" value="F:DNA-binding transcription factor activity"/>
    <property type="evidence" value="ECO:0007669"/>
    <property type="project" value="TreeGrafter"/>
</dbReference>
<dbReference type="EMBL" id="CP016076">
    <property type="protein sequence ID" value="APU14926.1"/>
    <property type="molecule type" value="Genomic_DNA"/>
</dbReference>
<dbReference type="InterPro" id="IPR036271">
    <property type="entry name" value="Tet_transcr_reg_TetR-rel_C_sf"/>
</dbReference>
<reference evidence="7" key="1">
    <citation type="submission" date="2016-06" db="EMBL/GenBank/DDBJ databases">
        <title>Complete genome sequence of Actinoalloteichus fjordicus DSM 46855 (=ADI127-17), type strain of the new species Actinoalloteichus fjordicus.</title>
        <authorList>
            <person name="Ruckert C."/>
            <person name="Nouioui I."/>
            <person name="Willmese J."/>
            <person name="van Wezel G."/>
            <person name="Klenk H.-P."/>
            <person name="Kalinowski J."/>
            <person name="Zotchev S.B."/>
        </authorList>
    </citation>
    <scope>NUCLEOTIDE SEQUENCE [LARGE SCALE GENOMIC DNA]</scope>
    <source>
        <strain evidence="7">ADI127-7</strain>
    </source>
</reference>
<keyword evidence="3" id="KW-0804">Transcription</keyword>
<protein>
    <submittedName>
        <fullName evidence="6">Transcriptional regulator, TetR family</fullName>
    </submittedName>
</protein>
<evidence type="ECO:0000256" key="3">
    <source>
        <dbReference type="ARBA" id="ARBA00023163"/>
    </source>
</evidence>